<keyword evidence="2" id="KW-1185">Reference proteome</keyword>
<gene>
    <name evidence="1" type="ORF">DSO57_1002614</name>
</gene>
<sequence length="155" mass="17940">MQFPGNLPPPAEMIPETRKIKCEPIYAADSLTLSQMKVFLISLYFTLTSDQPPKFYCPPGAPFGLVHFTEYPPNPVYLEFTLEKILFYDPEARTRETETVYREGTKITIPPLLFRNKYNYLPTYLVPMTPPLTLRPNHLQESIGPMNPLPLRYLE</sequence>
<evidence type="ECO:0000313" key="2">
    <source>
        <dbReference type="Proteomes" id="UP001165960"/>
    </source>
</evidence>
<accession>A0ACC2U6Z2</accession>
<evidence type="ECO:0000313" key="1">
    <source>
        <dbReference type="EMBL" id="KAJ9082669.1"/>
    </source>
</evidence>
<protein>
    <submittedName>
        <fullName evidence="1">Uncharacterized protein</fullName>
    </submittedName>
</protein>
<dbReference type="EMBL" id="QTSX02001426">
    <property type="protein sequence ID" value="KAJ9082669.1"/>
    <property type="molecule type" value="Genomic_DNA"/>
</dbReference>
<name>A0ACC2U6Z2_9FUNG</name>
<organism evidence="1 2">
    <name type="scientific">Entomophthora muscae</name>
    <dbReference type="NCBI Taxonomy" id="34485"/>
    <lineage>
        <taxon>Eukaryota</taxon>
        <taxon>Fungi</taxon>
        <taxon>Fungi incertae sedis</taxon>
        <taxon>Zoopagomycota</taxon>
        <taxon>Entomophthoromycotina</taxon>
        <taxon>Entomophthoromycetes</taxon>
        <taxon>Entomophthorales</taxon>
        <taxon>Entomophthoraceae</taxon>
        <taxon>Entomophthora</taxon>
    </lineage>
</organism>
<dbReference type="Proteomes" id="UP001165960">
    <property type="component" value="Unassembled WGS sequence"/>
</dbReference>
<comment type="caution">
    <text evidence="1">The sequence shown here is derived from an EMBL/GenBank/DDBJ whole genome shotgun (WGS) entry which is preliminary data.</text>
</comment>
<reference evidence="1" key="1">
    <citation type="submission" date="2022-04" db="EMBL/GenBank/DDBJ databases">
        <title>Genome of the entomopathogenic fungus Entomophthora muscae.</title>
        <authorList>
            <person name="Elya C."/>
            <person name="Lovett B.R."/>
            <person name="Lee E."/>
            <person name="Macias A.M."/>
            <person name="Hajek A.E."/>
            <person name="De Bivort B.L."/>
            <person name="Kasson M.T."/>
            <person name="De Fine Licht H.H."/>
            <person name="Stajich J.E."/>
        </authorList>
    </citation>
    <scope>NUCLEOTIDE SEQUENCE</scope>
    <source>
        <strain evidence="1">Berkeley</strain>
    </source>
</reference>
<proteinExistence type="predicted"/>